<keyword evidence="3" id="KW-0175">Coiled coil</keyword>
<dbReference type="GO" id="GO:0071973">
    <property type="term" value="P:bacterial-type flagellum-dependent cell motility"/>
    <property type="evidence" value="ECO:0007669"/>
    <property type="project" value="TreeGrafter"/>
</dbReference>
<evidence type="ECO:0000256" key="1">
    <source>
        <dbReference type="ARBA" id="ARBA00009764"/>
    </source>
</evidence>
<keyword evidence="8" id="KW-0969">Cilium</keyword>
<dbReference type="PANTHER" id="PTHR30288:SF0">
    <property type="entry name" value="FLAGELLAR HOOK-ASSOCIATED PROTEIN 2"/>
    <property type="match status" value="1"/>
</dbReference>
<keyword evidence="8" id="KW-0966">Cell projection</keyword>
<evidence type="ECO:0000256" key="4">
    <source>
        <dbReference type="ARBA" id="ARBA00023143"/>
    </source>
</evidence>
<comment type="function">
    <text evidence="5">Required for morphogenesis and for the elongation of the flagellar filament by facilitating polymerization of the flagellin monomers at the tip of growing filament. Forms a capping structure, which prevents flagellin subunits (transported through the central channel of the flagellum) from leaking out without polymerization at the distal end.</text>
</comment>
<keyword evidence="8" id="KW-0282">Flagellum</keyword>
<dbReference type="Pfam" id="PF02465">
    <property type="entry name" value="FliD_N"/>
    <property type="match status" value="1"/>
</dbReference>
<sequence length="467" mass="48006">MAGSTVSGIGSNIDTQSIVTSLVNAEKVPKQTQINTASQKATTTLSSIGKIQAALDAFRGALDSMSAGSSFTGLTGSSSDEKVATMTASNTASNGSFRLVVNQLAQPSKLSSATFAGGTSTVVNTTDKPTTLTISQSGKNYDVSIPSGATLQQVRDSINTQFSTSGLSANILTDSNGSRLILTSTTMGVGSDLTLSGTSGLDVGATVVDTPQDAKYSIDGIAAVSKSNTITGALSGVDIKLVSVSALKTAGDTSTNPERSATLITVSTNNTALKSGVKGFVDTYNALITAMNAETKVTTNADGSITAAALTSDSTMRSLQSAIRNEFNALSGTGTFKSLAQFGVTTDSSTGLLSINDKKWDAAVKTNSADINSMFTGDKGILARMKNATDDYAKASTGILATRSTTLSDTLKDLTKQQSSLDERMTLLTNSLSAKYNAMDTLVAQLRQQSTSVMTTLNALNNVKSDS</sequence>
<dbReference type="PANTHER" id="PTHR30288">
    <property type="entry name" value="FLAGELLAR CAP/ASSEMBLY PROTEIN FLID"/>
    <property type="match status" value="1"/>
</dbReference>
<dbReference type="GO" id="GO:0009424">
    <property type="term" value="C:bacterial-type flagellum hook"/>
    <property type="evidence" value="ECO:0007669"/>
    <property type="project" value="UniProtKB-UniRule"/>
</dbReference>
<dbReference type="GeneID" id="70101053"/>
<evidence type="ECO:0000259" key="7">
    <source>
        <dbReference type="Pfam" id="PF07195"/>
    </source>
</evidence>
<organism evidence="8 9">
    <name type="scientific">Pseudomonas veronii</name>
    <dbReference type="NCBI Taxonomy" id="76761"/>
    <lineage>
        <taxon>Bacteria</taxon>
        <taxon>Pseudomonadati</taxon>
        <taxon>Pseudomonadota</taxon>
        <taxon>Gammaproteobacteria</taxon>
        <taxon>Pseudomonadales</taxon>
        <taxon>Pseudomonadaceae</taxon>
        <taxon>Pseudomonas</taxon>
    </lineage>
</organism>
<evidence type="ECO:0000313" key="8">
    <source>
        <dbReference type="EMBL" id="QCG66492.1"/>
    </source>
</evidence>
<dbReference type="EMBL" id="CP039631">
    <property type="protein sequence ID" value="QCG66492.1"/>
    <property type="molecule type" value="Genomic_DNA"/>
</dbReference>
<dbReference type="GO" id="GO:0009421">
    <property type="term" value="C:bacterial-type flagellum filament cap"/>
    <property type="evidence" value="ECO:0007669"/>
    <property type="project" value="InterPro"/>
</dbReference>
<protein>
    <recommendedName>
        <fullName evidence="5">Flagellar hook-associated protein 2</fullName>
        <shortName evidence="5">HAP2</shortName>
    </recommendedName>
    <alternativeName>
        <fullName evidence="5">Flagellar cap protein</fullName>
    </alternativeName>
</protein>
<keyword evidence="4 5" id="KW-0975">Bacterial flagellum</keyword>
<proteinExistence type="inferred from homology"/>
<dbReference type="InterPro" id="IPR040026">
    <property type="entry name" value="FliD"/>
</dbReference>
<dbReference type="GO" id="GO:0007155">
    <property type="term" value="P:cell adhesion"/>
    <property type="evidence" value="ECO:0007669"/>
    <property type="project" value="InterPro"/>
</dbReference>
<comment type="subcellular location">
    <subcellularLocation>
        <location evidence="5">Secreted</location>
    </subcellularLocation>
    <subcellularLocation>
        <location evidence="5">Bacterial flagellum</location>
    </subcellularLocation>
</comment>
<evidence type="ECO:0000256" key="2">
    <source>
        <dbReference type="ARBA" id="ARBA00011255"/>
    </source>
</evidence>
<evidence type="ECO:0000256" key="3">
    <source>
        <dbReference type="ARBA" id="ARBA00023054"/>
    </source>
</evidence>
<comment type="similarity">
    <text evidence="1 5">Belongs to the FliD family.</text>
</comment>
<dbReference type="InterPro" id="IPR003481">
    <property type="entry name" value="FliD_N"/>
</dbReference>
<feature type="domain" description="Flagellar hook-associated protein 2 N-terminal" evidence="6">
    <location>
        <begin position="11"/>
        <end position="107"/>
    </location>
</feature>
<name>A0A4P7Y5Q0_PSEVE</name>
<evidence type="ECO:0000313" key="9">
    <source>
        <dbReference type="Proteomes" id="UP000298274"/>
    </source>
</evidence>
<keyword evidence="5" id="KW-0964">Secreted</keyword>
<feature type="domain" description="Flagellar hook-associated protein 2 C-terminal" evidence="7">
    <location>
        <begin position="212"/>
        <end position="447"/>
    </location>
</feature>
<dbReference type="InterPro" id="IPR010810">
    <property type="entry name" value="Flagellin_hook_IN_motif"/>
</dbReference>
<gene>
    <name evidence="8" type="primary">fliD</name>
    <name evidence="8" type="ORF">E4167_17005</name>
</gene>
<dbReference type="Pfam" id="PF07196">
    <property type="entry name" value="Flagellin_IN"/>
    <property type="match status" value="1"/>
</dbReference>
<dbReference type="Proteomes" id="UP000298274">
    <property type="component" value="Chromosome"/>
</dbReference>
<dbReference type="InterPro" id="IPR010809">
    <property type="entry name" value="FliD_C"/>
</dbReference>
<comment type="subunit">
    <text evidence="2 5">Homopentamer.</text>
</comment>
<dbReference type="Pfam" id="PF07195">
    <property type="entry name" value="FliD_C"/>
    <property type="match status" value="1"/>
</dbReference>
<dbReference type="AlphaFoldDB" id="A0A4P7Y5Q0"/>
<evidence type="ECO:0000259" key="6">
    <source>
        <dbReference type="Pfam" id="PF02465"/>
    </source>
</evidence>
<dbReference type="RefSeq" id="WP_076963043.1">
    <property type="nucleotide sequence ID" value="NZ_CP039631.3"/>
</dbReference>
<dbReference type="GO" id="GO:0005576">
    <property type="term" value="C:extracellular region"/>
    <property type="evidence" value="ECO:0007669"/>
    <property type="project" value="UniProtKB-SubCell"/>
</dbReference>
<accession>A0A4P7Y5Q0</accession>
<reference evidence="9" key="1">
    <citation type="submission" date="2019-04" db="EMBL/GenBank/DDBJ databases">
        <title>Complete genome sequence of Pseudomonas veronii strain PVy, a versatile degrader capable of using multiple contaminants as sole carbon sources.</title>
        <authorList>
            <person name="Lopez-Echartea E."/>
            <person name="Ridl J."/>
            <person name="Pajer P."/>
            <person name="Strejcek M."/>
            <person name="Suman J."/>
            <person name="Uhlik O."/>
        </authorList>
    </citation>
    <scope>NUCLEOTIDE SEQUENCE [LARGE SCALE GENOMIC DNA]</scope>
    <source>
        <strain evidence="9">Pvy</strain>
    </source>
</reference>
<evidence type="ECO:0000256" key="5">
    <source>
        <dbReference type="RuleBase" id="RU362066"/>
    </source>
</evidence>